<keyword evidence="4" id="KW-1185">Reference proteome</keyword>
<dbReference type="SUPFAM" id="SSF53474">
    <property type="entry name" value="alpha/beta-Hydrolases"/>
    <property type="match status" value="1"/>
</dbReference>
<protein>
    <submittedName>
        <fullName evidence="3">Lipase 2</fullName>
    </submittedName>
</protein>
<dbReference type="EMBL" id="MU865450">
    <property type="protein sequence ID" value="KAK4222863.1"/>
    <property type="molecule type" value="Genomic_DNA"/>
</dbReference>
<organism evidence="3 4">
    <name type="scientific">Podospora fimiseda</name>
    <dbReference type="NCBI Taxonomy" id="252190"/>
    <lineage>
        <taxon>Eukaryota</taxon>
        <taxon>Fungi</taxon>
        <taxon>Dikarya</taxon>
        <taxon>Ascomycota</taxon>
        <taxon>Pezizomycotina</taxon>
        <taxon>Sordariomycetes</taxon>
        <taxon>Sordariomycetidae</taxon>
        <taxon>Sordariales</taxon>
        <taxon>Podosporaceae</taxon>
        <taxon>Podospora</taxon>
    </lineage>
</organism>
<dbReference type="AlphaFoldDB" id="A0AAN7BFY4"/>
<dbReference type="GO" id="GO:0004806">
    <property type="term" value="F:triacylglycerol lipase activity"/>
    <property type="evidence" value="ECO:0007669"/>
    <property type="project" value="InterPro"/>
</dbReference>
<dbReference type="GO" id="GO:0016042">
    <property type="term" value="P:lipid catabolic process"/>
    <property type="evidence" value="ECO:0007669"/>
    <property type="project" value="InterPro"/>
</dbReference>
<gene>
    <name evidence="3" type="ORF">QBC38DRAFT_400699</name>
</gene>
<dbReference type="InterPro" id="IPR029058">
    <property type="entry name" value="AB_hydrolase_fold"/>
</dbReference>
<keyword evidence="2" id="KW-0732">Signal</keyword>
<dbReference type="Pfam" id="PF03583">
    <property type="entry name" value="LIP"/>
    <property type="match status" value="1"/>
</dbReference>
<dbReference type="Gene3D" id="3.40.50.1820">
    <property type="entry name" value="alpha/beta hydrolase"/>
    <property type="match status" value="1"/>
</dbReference>
<evidence type="ECO:0000313" key="4">
    <source>
        <dbReference type="Proteomes" id="UP001301958"/>
    </source>
</evidence>
<dbReference type="InterPro" id="IPR005152">
    <property type="entry name" value="Lipase_secreted"/>
</dbReference>
<comment type="caution">
    <text evidence="3">The sequence shown here is derived from an EMBL/GenBank/DDBJ whole genome shotgun (WGS) entry which is preliminary data.</text>
</comment>
<name>A0AAN7BFY4_9PEZI</name>
<keyword evidence="1" id="KW-0378">Hydrolase</keyword>
<accession>A0AAN7BFY4</accession>
<evidence type="ECO:0000313" key="3">
    <source>
        <dbReference type="EMBL" id="KAK4222863.1"/>
    </source>
</evidence>
<dbReference type="Proteomes" id="UP001301958">
    <property type="component" value="Unassembled WGS sequence"/>
</dbReference>
<dbReference type="PANTHER" id="PTHR34853:SF5">
    <property type="entry name" value="LIP-DOMAIN-CONTAINING PROTEIN-RELATED"/>
    <property type="match status" value="1"/>
</dbReference>
<dbReference type="PANTHER" id="PTHR34853">
    <property type="match status" value="1"/>
</dbReference>
<reference evidence="3" key="2">
    <citation type="submission" date="2023-05" db="EMBL/GenBank/DDBJ databases">
        <authorList>
            <consortium name="Lawrence Berkeley National Laboratory"/>
            <person name="Steindorff A."/>
            <person name="Hensen N."/>
            <person name="Bonometti L."/>
            <person name="Westerberg I."/>
            <person name="Brannstrom I.O."/>
            <person name="Guillou S."/>
            <person name="Cros-Aarteil S."/>
            <person name="Calhoun S."/>
            <person name="Haridas S."/>
            <person name="Kuo A."/>
            <person name="Mondo S."/>
            <person name="Pangilinan J."/>
            <person name="Riley R."/>
            <person name="Labutti K."/>
            <person name="Andreopoulos B."/>
            <person name="Lipzen A."/>
            <person name="Chen C."/>
            <person name="Yanf M."/>
            <person name="Daum C."/>
            <person name="Ng V."/>
            <person name="Clum A."/>
            <person name="Ohm R."/>
            <person name="Martin F."/>
            <person name="Silar P."/>
            <person name="Natvig D."/>
            <person name="Lalanne C."/>
            <person name="Gautier V."/>
            <person name="Ament-Velasquez S.L."/>
            <person name="Kruys A."/>
            <person name="Hutchinson M.I."/>
            <person name="Powell A.J."/>
            <person name="Barry K."/>
            <person name="Miller A.N."/>
            <person name="Grigoriev I.V."/>
            <person name="Debuchy R."/>
            <person name="Gladieux P."/>
            <person name="Thoren M.H."/>
            <person name="Johannesson H."/>
        </authorList>
    </citation>
    <scope>NUCLEOTIDE SEQUENCE</scope>
    <source>
        <strain evidence="3">CBS 990.96</strain>
    </source>
</reference>
<evidence type="ECO:0000256" key="2">
    <source>
        <dbReference type="SAM" id="SignalP"/>
    </source>
</evidence>
<sequence>MPPTMERLKSNLFILISALVWLPNTLAVPLSTRQFFPQYLLPPSLDPWYSAPTNWESATPGTPLRIRKPAYPTINIKNCRDTLQILYRSSDTHGKPSWSVTTVFIPYSHSPDCGTSSQNENTTCSHGIVSYLVPSDSVYVDAAPSYLLQAQEPYGEMRDLLARGWIVAVPDYEGPTASYCAGAQAGYATLDNIRAVLAATNELGIPFEKARHAIWGYSGGAFAAGFAMELMDAYAPDLKTKVYGAAVGGPSPNLTTVARAMNKKDTAGLVVASLVGVTRQWPEASEFLLSRLKKEGPYNSTGFLQINNMVGATSLYAYAHQDVYDYFQNGAEDVWHPMILDIIDKDAVMGVVGAPPKEVPVFVYKAIDDEMSAVKETDDLVAGYCSQGSTVLYHRNKLGMHNDELWSGRLRTMDFLAHVLDDKRSSNMTVPEVGKCVTEDVAVPLDVLTLLPDWWWWVFPDQRPTGTGK</sequence>
<dbReference type="Gene3D" id="1.10.260.130">
    <property type="match status" value="1"/>
</dbReference>
<proteinExistence type="predicted"/>
<feature type="chain" id="PRO_5042870068" evidence="2">
    <location>
        <begin position="28"/>
        <end position="469"/>
    </location>
</feature>
<feature type="signal peptide" evidence="2">
    <location>
        <begin position="1"/>
        <end position="27"/>
    </location>
</feature>
<reference evidence="3" key="1">
    <citation type="journal article" date="2023" name="Mol. Phylogenet. Evol.">
        <title>Genome-scale phylogeny and comparative genomics of the fungal order Sordariales.</title>
        <authorList>
            <person name="Hensen N."/>
            <person name="Bonometti L."/>
            <person name="Westerberg I."/>
            <person name="Brannstrom I.O."/>
            <person name="Guillou S."/>
            <person name="Cros-Aarteil S."/>
            <person name="Calhoun S."/>
            <person name="Haridas S."/>
            <person name="Kuo A."/>
            <person name="Mondo S."/>
            <person name="Pangilinan J."/>
            <person name="Riley R."/>
            <person name="LaButti K."/>
            <person name="Andreopoulos B."/>
            <person name="Lipzen A."/>
            <person name="Chen C."/>
            <person name="Yan M."/>
            <person name="Daum C."/>
            <person name="Ng V."/>
            <person name="Clum A."/>
            <person name="Steindorff A."/>
            <person name="Ohm R.A."/>
            <person name="Martin F."/>
            <person name="Silar P."/>
            <person name="Natvig D.O."/>
            <person name="Lalanne C."/>
            <person name="Gautier V."/>
            <person name="Ament-Velasquez S.L."/>
            <person name="Kruys A."/>
            <person name="Hutchinson M.I."/>
            <person name="Powell A.J."/>
            <person name="Barry K."/>
            <person name="Miller A.N."/>
            <person name="Grigoriev I.V."/>
            <person name="Debuchy R."/>
            <person name="Gladieux P."/>
            <person name="Hiltunen Thoren M."/>
            <person name="Johannesson H."/>
        </authorList>
    </citation>
    <scope>NUCLEOTIDE SEQUENCE</scope>
    <source>
        <strain evidence="3">CBS 990.96</strain>
    </source>
</reference>
<evidence type="ECO:0000256" key="1">
    <source>
        <dbReference type="ARBA" id="ARBA00022801"/>
    </source>
</evidence>